<feature type="domain" description="Glycosyltransferase subfamily 4-like N-terminal" evidence="4">
    <location>
        <begin position="22"/>
        <end position="165"/>
    </location>
</feature>
<dbReference type="Pfam" id="PF00534">
    <property type="entry name" value="Glycos_transf_1"/>
    <property type="match status" value="1"/>
</dbReference>
<proteinExistence type="predicted"/>
<keyword evidence="1" id="KW-0328">Glycosyltransferase</keyword>
<dbReference type="RefSeq" id="WP_310320937.1">
    <property type="nucleotide sequence ID" value="NZ_JAVDWU010000011.1"/>
</dbReference>
<dbReference type="EMBL" id="JAVDWU010000011">
    <property type="protein sequence ID" value="MDR7152338.1"/>
    <property type="molecule type" value="Genomic_DNA"/>
</dbReference>
<keyword evidence="2" id="KW-0808">Transferase</keyword>
<feature type="domain" description="Glycosyl transferase family 1" evidence="3">
    <location>
        <begin position="188"/>
        <end position="349"/>
    </location>
</feature>
<evidence type="ECO:0000256" key="1">
    <source>
        <dbReference type="ARBA" id="ARBA00022676"/>
    </source>
</evidence>
<evidence type="ECO:0000259" key="3">
    <source>
        <dbReference type="Pfam" id="PF00534"/>
    </source>
</evidence>
<dbReference type="Gene3D" id="3.40.50.2000">
    <property type="entry name" value="Glycogen Phosphorylase B"/>
    <property type="match status" value="2"/>
</dbReference>
<protein>
    <submittedName>
        <fullName evidence="5">Glycosyltransferase involved in cell wall biosynthesis</fullName>
    </submittedName>
</protein>
<sequence>MTCEIRIVHLTSAHPRIDTRIFLKQCRSLARAGHEVALVVADGIGDAVRDGVSIHDVGAPSGRLDRMRNVTRRVLAKAVELDADVYHLHDPELLPVGLKLKKLGKRVIFDAHEDVPKQLLGKPYLNPVARRLASWAFAAYENRVCRRLDGIIAATPFIREKYLRIHSNVVDINNFPMLGELAPGTIDWSKKRKQVAYVGGIARIRGILEAVQAMALTNWPGGRLSLGGRCSEPEFRRELECQAGWIFVDDLGFLNRDQVRVLLKDSVAGLVILHPVVNYLDALPVKMFEYMSAGIPVIASDFPLWREIVEGNQCGLCVDPLNPRAIAEAINQLVADPESAERMGRNGQKAVQERYNWGIEEKKLLAFYEKLFATKEEPV</sequence>
<evidence type="ECO:0000259" key="4">
    <source>
        <dbReference type="Pfam" id="PF13579"/>
    </source>
</evidence>
<dbReference type="Proteomes" id="UP001265700">
    <property type="component" value="Unassembled WGS sequence"/>
</dbReference>
<dbReference type="InterPro" id="IPR001296">
    <property type="entry name" value="Glyco_trans_1"/>
</dbReference>
<dbReference type="CDD" id="cd03794">
    <property type="entry name" value="GT4_WbuB-like"/>
    <property type="match status" value="1"/>
</dbReference>
<name>A0ABU1WSV1_9BURK</name>
<evidence type="ECO:0000313" key="5">
    <source>
        <dbReference type="EMBL" id="MDR7152338.1"/>
    </source>
</evidence>
<organism evidence="5 6">
    <name type="scientific">Hydrogenophaga palleronii</name>
    <dbReference type="NCBI Taxonomy" id="65655"/>
    <lineage>
        <taxon>Bacteria</taxon>
        <taxon>Pseudomonadati</taxon>
        <taxon>Pseudomonadota</taxon>
        <taxon>Betaproteobacteria</taxon>
        <taxon>Burkholderiales</taxon>
        <taxon>Comamonadaceae</taxon>
        <taxon>Hydrogenophaga</taxon>
    </lineage>
</organism>
<evidence type="ECO:0000256" key="2">
    <source>
        <dbReference type="ARBA" id="ARBA00022679"/>
    </source>
</evidence>
<reference evidence="5 6" key="1">
    <citation type="submission" date="2023-07" db="EMBL/GenBank/DDBJ databases">
        <title>Sorghum-associated microbial communities from plants grown in Nebraska, USA.</title>
        <authorList>
            <person name="Schachtman D."/>
        </authorList>
    </citation>
    <scope>NUCLEOTIDE SEQUENCE [LARGE SCALE GENOMIC DNA]</scope>
    <source>
        <strain evidence="5 6">4249</strain>
    </source>
</reference>
<accession>A0ABU1WSV1</accession>
<gene>
    <name evidence="5" type="ORF">J2W49_004314</name>
</gene>
<evidence type="ECO:0000313" key="6">
    <source>
        <dbReference type="Proteomes" id="UP001265700"/>
    </source>
</evidence>
<keyword evidence="6" id="KW-1185">Reference proteome</keyword>
<dbReference type="InterPro" id="IPR028098">
    <property type="entry name" value="Glyco_trans_4-like_N"/>
</dbReference>
<dbReference type="PANTHER" id="PTHR12526">
    <property type="entry name" value="GLYCOSYLTRANSFERASE"/>
    <property type="match status" value="1"/>
</dbReference>
<dbReference type="PANTHER" id="PTHR12526:SF629">
    <property type="entry name" value="TEICHURONIC ACID BIOSYNTHESIS GLYCOSYLTRANSFERASE TUAH-RELATED"/>
    <property type="match status" value="1"/>
</dbReference>
<dbReference type="SUPFAM" id="SSF53756">
    <property type="entry name" value="UDP-Glycosyltransferase/glycogen phosphorylase"/>
    <property type="match status" value="1"/>
</dbReference>
<comment type="caution">
    <text evidence="5">The sequence shown here is derived from an EMBL/GenBank/DDBJ whole genome shotgun (WGS) entry which is preliminary data.</text>
</comment>
<dbReference type="Pfam" id="PF13579">
    <property type="entry name" value="Glyco_trans_4_4"/>
    <property type="match status" value="1"/>
</dbReference>